<keyword evidence="5 10" id="KW-0375">Hydrogen ion transport</keyword>
<keyword evidence="9 10" id="KW-0066">ATP synthesis</keyword>
<evidence type="ECO:0000256" key="4">
    <source>
        <dbReference type="ARBA" id="ARBA00022448"/>
    </source>
</evidence>
<dbReference type="GO" id="GO:0005886">
    <property type="term" value="C:plasma membrane"/>
    <property type="evidence" value="ECO:0007669"/>
    <property type="project" value="UniProtKB-SubCell"/>
</dbReference>
<keyword evidence="7 10" id="KW-0472">Membrane</keyword>
<proteinExistence type="inferred from homology"/>
<keyword evidence="8 10" id="KW-0139">CF(1)</keyword>
<comment type="similarity">
    <text evidence="3 10 11">Belongs to the ATPase epsilon chain family.</text>
</comment>
<dbReference type="Proteomes" id="UP000030826">
    <property type="component" value="Unassembled WGS sequence"/>
</dbReference>
<dbReference type="OrthoDB" id="9799969at2"/>
<comment type="subcellular location">
    <subcellularLocation>
        <location evidence="10">Cell membrane</location>
        <topology evidence="10">Peripheral membrane protein</topology>
    </subcellularLocation>
    <subcellularLocation>
        <location evidence="2">Endomembrane system</location>
        <topology evidence="2">Peripheral membrane protein</topology>
    </subcellularLocation>
</comment>
<dbReference type="GO" id="GO:0046933">
    <property type="term" value="F:proton-transporting ATP synthase activity, rotational mechanism"/>
    <property type="evidence" value="ECO:0007669"/>
    <property type="project" value="UniProtKB-UniRule"/>
</dbReference>
<dbReference type="GO" id="GO:0005524">
    <property type="term" value="F:ATP binding"/>
    <property type="evidence" value="ECO:0007669"/>
    <property type="project" value="UniProtKB-UniRule"/>
</dbReference>
<organism evidence="13 14">
    <name type="scientific">Aureimonas altamirensis</name>
    <dbReference type="NCBI Taxonomy" id="370622"/>
    <lineage>
        <taxon>Bacteria</taxon>
        <taxon>Pseudomonadati</taxon>
        <taxon>Pseudomonadota</taxon>
        <taxon>Alphaproteobacteria</taxon>
        <taxon>Hyphomicrobiales</taxon>
        <taxon>Aurantimonadaceae</taxon>
        <taxon>Aureimonas</taxon>
    </lineage>
</organism>
<dbReference type="GO" id="GO:0045259">
    <property type="term" value="C:proton-transporting ATP synthase complex"/>
    <property type="evidence" value="ECO:0007669"/>
    <property type="project" value="UniProtKB-KW"/>
</dbReference>
<dbReference type="RefSeq" id="WP_039188253.1">
    <property type="nucleotide sequence ID" value="NZ_JRFJ01000001.1"/>
</dbReference>
<dbReference type="InterPro" id="IPR020546">
    <property type="entry name" value="ATP_synth_F1_dsu/esu_N"/>
</dbReference>
<evidence type="ECO:0000256" key="11">
    <source>
        <dbReference type="RuleBase" id="RU003656"/>
    </source>
</evidence>
<name>A0A0B1Q981_9HYPH</name>
<dbReference type="PANTHER" id="PTHR13822">
    <property type="entry name" value="ATP SYNTHASE DELTA/EPSILON CHAIN"/>
    <property type="match status" value="1"/>
</dbReference>
<comment type="caution">
    <text evidence="13">The sequence shown here is derived from an EMBL/GenBank/DDBJ whole genome shotgun (WGS) entry which is preliminary data.</text>
</comment>
<evidence type="ECO:0000256" key="1">
    <source>
        <dbReference type="ARBA" id="ARBA00003543"/>
    </source>
</evidence>
<dbReference type="Gene3D" id="2.60.15.10">
    <property type="entry name" value="F0F1 ATP synthase delta/epsilon subunit, N-terminal"/>
    <property type="match status" value="1"/>
</dbReference>
<dbReference type="PANTHER" id="PTHR13822:SF10">
    <property type="entry name" value="ATP SYNTHASE EPSILON CHAIN, CHLOROPLASTIC"/>
    <property type="match status" value="1"/>
</dbReference>
<comment type="function">
    <text evidence="1 10">Produces ATP from ADP in the presence of a proton gradient across the membrane.</text>
</comment>
<dbReference type="CDD" id="cd12152">
    <property type="entry name" value="F1-ATPase_delta"/>
    <property type="match status" value="1"/>
</dbReference>
<keyword evidence="10" id="KW-1003">Cell membrane</keyword>
<dbReference type="GO" id="GO:0012505">
    <property type="term" value="C:endomembrane system"/>
    <property type="evidence" value="ECO:0007669"/>
    <property type="project" value="UniProtKB-SubCell"/>
</dbReference>
<dbReference type="NCBIfam" id="TIGR01216">
    <property type="entry name" value="ATP_synt_epsi"/>
    <property type="match status" value="1"/>
</dbReference>
<evidence type="ECO:0000256" key="8">
    <source>
        <dbReference type="ARBA" id="ARBA00023196"/>
    </source>
</evidence>
<dbReference type="EMBL" id="JRFJ01000001">
    <property type="protein sequence ID" value="KHJ55380.1"/>
    <property type="molecule type" value="Genomic_DNA"/>
</dbReference>
<feature type="domain" description="ATP synthase F1 complex delta/epsilon subunit N-terminal" evidence="12">
    <location>
        <begin position="5"/>
        <end position="84"/>
    </location>
</feature>
<dbReference type="STRING" id="370622.LA66_01535"/>
<gene>
    <name evidence="10" type="primary">atpC</name>
    <name evidence="13" type="ORF">LA66_01535</name>
</gene>
<evidence type="ECO:0000256" key="7">
    <source>
        <dbReference type="ARBA" id="ARBA00023136"/>
    </source>
</evidence>
<evidence type="ECO:0000313" key="13">
    <source>
        <dbReference type="EMBL" id="KHJ55380.1"/>
    </source>
</evidence>
<evidence type="ECO:0000256" key="10">
    <source>
        <dbReference type="HAMAP-Rule" id="MF_00530"/>
    </source>
</evidence>
<dbReference type="NCBIfam" id="NF001851">
    <property type="entry name" value="PRK00571.2-4"/>
    <property type="match status" value="1"/>
</dbReference>
<keyword evidence="4 10" id="KW-0813">Transport</keyword>
<evidence type="ECO:0000313" key="14">
    <source>
        <dbReference type="Proteomes" id="UP000030826"/>
    </source>
</evidence>
<dbReference type="InterPro" id="IPR036771">
    <property type="entry name" value="ATPsynth_dsu/esu_N"/>
</dbReference>
<dbReference type="Pfam" id="PF02823">
    <property type="entry name" value="ATP-synt_DE_N"/>
    <property type="match status" value="1"/>
</dbReference>
<dbReference type="InterPro" id="IPR001469">
    <property type="entry name" value="ATP_synth_F1_dsu/esu"/>
</dbReference>
<keyword evidence="6 10" id="KW-0406">Ion transport</keyword>
<protein>
    <recommendedName>
        <fullName evidence="10">ATP synthase epsilon chain</fullName>
    </recommendedName>
    <alternativeName>
        <fullName evidence="10">ATP synthase F1 sector epsilon subunit</fullName>
    </alternativeName>
    <alternativeName>
        <fullName evidence="10">F-ATPase epsilon subunit</fullName>
    </alternativeName>
</protein>
<dbReference type="AlphaFoldDB" id="A0A0B1Q981"/>
<evidence type="ECO:0000256" key="2">
    <source>
        <dbReference type="ARBA" id="ARBA00004184"/>
    </source>
</evidence>
<dbReference type="SUPFAM" id="SSF51344">
    <property type="entry name" value="Epsilon subunit of F1F0-ATP synthase N-terminal domain"/>
    <property type="match status" value="1"/>
</dbReference>
<evidence type="ECO:0000256" key="6">
    <source>
        <dbReference type="ARBA" id="ARBA00023065"/>
    </source>
</evidence>
<evidence type="ECO:0000256" key="5">
    <source>
        <dbReference type="ARBA" id="ARBA00022781"/>
    </source>
</evidence>
<reference evidence="13 14" key="1">
    <citation type="submission" date="2014-09" db="EMBL/GenBank/DDBJ databases">
        <title>Isolation and characterization of Aurantimonas altamirensis ON-56566 from clinical sample following a dog bite.</title>
        <authorList>
            <person name="Eshaghi A."/>
            <person name="Li A."/>
            <person name="Shahinas D."/>
            <person name="Bahn P."/>
            <person name="Kus J.V."/>
            <person name="Patel S.N."/>
        </authorList>
    </citation>
    <scope>NUCLEOTIDE SEQUENCE [LARGE SCALE GENOMIC DNA]</scope>
    <source>
        <strain evidence="13 14">ON-56566</strain>
    </source>
</reference>
<accession>A0A0B1Q981</accession>
<evidence type="ECO:0000259" key="12">
    <source>
        <dbReference type="Pfam" id="PF02823"/>
    </source>
</evidence>
<evidence type="ECO:0000256" key="9">
    <source>
        <dbReference type="ARBA" id="ARBA00023310"/>
    </source>
</evidence>
<dbReference type="HAMAP" id="MF_00530">
    <property type="entry name" value="ATP_synth_epsil_bac"/>
    <property type="match status" value="1"/>
</dbReference>
<evidence type="ECO:0000256" key="3">
    <source>
        <dbReference type="ARBA" id="ARBA00005712"/>
    </source>
</evidence>
<sequence length="134" mass="14453">MADSFKFELVSPERLLLSEQVTAVIAPGTEGYFTVMAHHAPLMTTLKPGVVHATMASGPDRRIFIQGGFADINPDGFTLLAEHAIPVEDLSADELDRQIRDAEEDVADATDGEVKSRAEHRLADLQNARAALAA</sequence>
<comment type="subunit">
    <text evidence="10 11">F-type ATPases have 2 components, CF(1) - the catalytic core - and CF(0) - the membrane proton channel. CF(1) has five subunits: alpha(3), beta(3), gamma(1), delta(1), epsilon(1). CF(0) has three main subunits: a, b and c.</text>
</comment>